<dbReference type="PRINTS" id="PR00111">
    <property type="entry name" value="ABHYDROLASE"/>
</dbReference>
<dbReference type="InterPro" id="IPR029058">
    <property type="entry name" value="AB_hydrolase_fold"/>
</dbReference>
<dbReference type="Pfam" id="PF00561">
    <property type="entry name" value="Abhydrolase_1"/>
    <property type="match status" value="1"/>
</dbReference>
<dbReference type="Proteomes" id="UP000279594">
    <property type="component" value="Chromosome"/>
</dbReference>
<dbReference type="InterPro" id="IPR050228">
    <property type="entry name" value="Carboxylesterase_BioH"/>
</dbReference>
<proteinExistence type="predicted"/>
<gene>
    <name evidence="2" type="ORF">D9M09_10890</name>
</gene>
<keyword evidence="2" id="KW-0378">Hydrolase</keyword>
<sequence length="265" mass="29806">MTTPIWILLRGLMREQRHWGEFPATLARALPGARIVTPDLPGNGTRHDEDSATRVAVMVEDCRQHLLARGIPAPYHLLALSLGGMVAVEWASRYPQEIARCVLVNTSMRPFNPFYRRLRWQNYGALLRQLLAGDARSQEALILRLTSRRHAHGNPALLADWLSYQQEYPVSRCNALRQLLSAARYRAPASRPAMPVLVMAGAQDQLVDHRCSQRLARAWQADCLIHGDAGHDLPLDEGEWVAQSVARWQGEEVTDHGRTAQSSCR</sequence>
<dbReference type="InterPro" id="IPR000073">
    <property type="entry name" value="AB_hydrolase_1"/>
</dbReference>
<name>A0A3G2E7D4_9BURK</name>
<dbReference type="PANTHER" id="PTHR43194">
    <property type="entry name" value="HYDROLASE ALPHA/BETA FOLD FAMILY"/>
    <property type="match status" value="1"/>
</dbReference>
<dbReference type="AlphaFoldDB" id="A0A3G2E7D4"/>
<evidence type="ECO:0000259" key="1">
    <source>
        <dbReference type="Pfam" id="PF00561"/>
    </source>
</evidence>
<evidence type="ECO:0000313" key="3">
    <source>
        <dbReference type="Proteomes" id="UP000279594"/>
    </source>
</evidence>
<reference evidence="2 3" key="1">
    <citation type="submission" date="2018-10" db="EMBL/GenBank/DDBJ databases">
        <title>Effects of UV and annual dynamics of microbial communities in freshwater RAS systems.</title>
        <authorList>
            <person name="Bekkelund A.K."/>
            <person name="Hansen B.R."/>
            <person name="Stokken H."/>
            <person name="Eriksen B.F."/>
            <person name="Kashulin N.A."/>
        </authorList>
    </citation>
    <scope>NUCLEOTIDE SEQUENCE [LARGE SCALE GENOMIC DNA]</scope>
    <source>
        <strain evidence="2 3">BHSEK</strain>
    </source>
</reference>
<keyword evidence="3" id="KW-1185">Reference proteome</keyword>
<dbReference type="GO" id="GO:0016787">
    <property type="term" value="F:hydrolase activity"/>
    <property type="evidence" value="ECO:0007669"/>
    <property type="project" value="UniProtKB-KW"/>
</dbReference>
<dbReference type="PANTHER" id="PTHR43194:SF2">
    <property type="entry name" value="PEROXISOMAL MEMBRANE PROTEIN LPX1"/>
    <property type="match status" value="1"/>
</dbReference>
<dbReference type="SUPFAM" id="SSF53474">
    <property type="entry name" value="alpha/beta-Hydrolases"/>
    <property type="match status" value="1"/>
</dbReference>
<dbReference type="RefSeq" id="WP_121669250.1">
    <property type="nucleotide sequence ID" value="NZ_CP033019.1"/>
</dbReference>
<feature type="domain" description="AB hydrolase-1" evidence="1">
    <location>
        <begin position="21"/>
        <end position="236"/>
    </location>
</feature>
<organism evidence="2 3">
    <name type="scientific">Janthinobacterium agaricidamnosum</name>
    <dbReference type="NCBI Taxonomy" id="55508"/>
    <lineage>
        <taxon>Bacteria</taxon>
        <taxon>Pseudomonadati</taxon>
        <taxon>Pseudomonadota</taxon>
        <taxon>Betaproteobacteria</taxon>
        <taxon>Burkholderiales</taxon>
        <taxon>Oxalobacteraceae</taxon>
        <taxon>Janthinobacterium</taxon>
    </lineage>
</organism>
<accession>A0A3G2E7D4</accession>
<dbReference type="Gene3D" id="3.40.50.1820">
    <property type="entry name" value="alpha/beta hydrolase"/>
    <property type="match status" value="1"/>
</dbReference>
<protein>
    <submittedName>
        <fullName evidence="2">Alpha/beta hydrolase</fullName>
    </submittedName>
</protein>
<dbReference type="EMBL" id="CP033019">
    <property type="protein sequence ID" value="AYM76238.1"/>
    <property type="molecule type" value="Genomic_DNA"/>
</dbReference>
<evidence type="ECO:0000313" key="2">
    <source>
        <dbReference type="EMBL" id="AYM76238.1"/>
    </source>
</evidence>